<accession>A0A6A8M8J3</accession>
<dbReference type="RefSeq" id="WP_154573123.1">
    <property type="nucleotide sequence ID" value="NZ_VUNB01000007.1"/>
</dbReference>
<dbReference type="AlphaFoldDB" id="A0A6A8M8J3"/>
<proteinExistence type="predicted"/>
<dbReference type="EMBL" id="VUNB01000007">
    <property type="protein sequence ID" value="MST69662.1"/>
    <property type="molecule type" value="Genomic_DNA"/>
</dbReference>
<protein>
    <submittedName>
        <fullName evidence="1">Uncharacterized protein</fullName>
    </submittedName>
</protein>
<reference evidence="1" key="1">
    <citation type="submission" date="2019-09" db="EMBL/GenBank/DDBJ databases">
        <title>In-depth cultivation of the pig gut microbiome towards novel bacterial diversity and tailored functional studies.</title>
        <authorList>
            <person name="Wylensek D."/>
            <person name="Hitch T.C.A."/>
            <person name="Clavel T."/>
        </authorList>
    </citation>
    <scope>NUCLEOTIDE SEQUENCE</scope>
    <source>
        <strain evidence="1">RF-744-FAT-WT-3</strain>
    </source>
</reference>
<evidence type="ECO:0000313" key="1">
    <source>
        <dbReference type="EMBL" id="MST69662.1"/>
    </source>
</evidence>
<organism evidence="1">
    <name type="scientific">Baileyella intestinalis</name>
    <dbReference type="NCBI Taxonomy" id="2606709"/>
    <lineage>
        <taxon>Bacteria</taxon>
        <taxon>Bacillati</taxon>
        <taxon>Bacillota</taxon>
        <taxon>Clostridia</taxon>
        <taxon>Peptostreptococcales</taxon>
        <taxon>Anaerovoracaceae</taxon>
        <taxon>Baileyella</taxon>
    </lineage>
</organism>
<name>A0A6A8M8J3_9FIRM</name>
<sequence>MFDFNKAYPFIDGQTISDTRSDRRSAKKIGDTKFGHEAIFFYKDGTLYYIPYSAVTSAKALIMPEHHSCCSGGSTIDVPTVMVHCIPATEKGQPDIQRNVKLSYTNTESSQEAERIINSRLG</sequence>
<comment type="caution">
    <text evidence="1">The sequence shown here is derived from an EMBL/GenBank/DDBJ whole genome shotgun (WGS) entry which is preliminary data.</text>
</comment>
<gene>
    <name evidence="1" type="ORF">FYJ66_08730</name>
</gene>